<dbReference type="PANTHER" id="PTHR30619">
    <property type="entry name" value="DNA INTERNALIZATION/COMPETENCE PROTEIN COMEC/REC2"/>
    <property type="match status" value="1"/>
</dbReference>
<name>A0A379XNQ1_SALER</name>
<dbReference type="InterPro" id="IPR036866">
    <property type="entry name" value="RibonucZ/Hydroxyglut_hydro"/>
</dbReference>
<dbReference type="SUPFAM" id="SSF56281">
    <property type="entry name" value="Metallo-hydrolase/oxidoreductase"/>
    <property type="match status" value="1"/>
</dbReference>
<organism evidence="1 2">
    <name type="scientific">Salmonella enterica subsp. indica</name>
    <dbReference type="NCBI Taxonomy" id="59207"/>
    <lineage>
        <taxon>Bacteria</taxon>
        <taxon>Pseudomonadati</taxon>
        <taxon>Pseudomonadota</taxon>
        <taxon>Gammaproteobacteria</taxon>
        <taxon>Enterobacterales</taxon>
        <taxon>Enterobacteriaceae</taxon>
        <taxon>Salmonella</taxon>
    </lineage>
</organism>
<dbReference type="EMBL" id="UGYB01000001">
    <property type="protein sequence ID" value="SUI02167.1"/>
    <property type="molecule type" value="Genomic_DNA"/>
</dbReference>
<dbReference type="AlphaFoldDB" id="A0A379XNQ1"/>
<evidence type="ECO:0000313" key="1">
    <source>
        <dbReference type="EMBL" id="SUI02167.1"/>
    </source>
</evidence>
<gene>
    <name evidence="1" type="ORF">NCTC12420_01909</name>
</gene>
<dbReference type="RefSeq" id="WP_079777410.1">
    <property type="nucleotide sequence ID" value="NZ_DADWZK010000010.1"/>
</dbReference>
<accession>A0A379XNQ1</accession>
<dbReference type="PANTHER" id="PTHR30619:SF1">
    <property type="entry name" value="RECOMBINATION PROTEIN 2"/>
    <property type="match status" value="1"/>
</dbReference>
<sequence length="361" mass="40894">MVDEYDLDFLAVGDKTSGDAIFIRTKRPYQEQIINLVDGGYSGTAENITLFMQKWYNTNIIDNMILTHGDKDHITGLIKILEAGEIEVKRLWAIFPWDYANDLIYGGYFQNRNNVKWLQDELKRLYPLLSDLEELAKKKQIPVSTPFEGNLIGECRVLSPTKEFYLDNIASSTRTADENPNRHYGRELFESTFSRVRDITTSLREWGFENFTSENTSPENNNSVIQFATLKNQRVLLTGDAGVEALGLALNALPQGDKPIVDIFQVPHHGSRRNLSSELLDAIIGEKFATKREAEAAERLTTIISAGKNDANHPRKAVVRALYHRGAKIYDTKKGGFHKGTSTRDSWKDATLLTYPSEIED</sequence>
<dbReference type="InterPro" id="IPR052159">
    <property type="entry name" value="Competence_DNA_uptake"/>
</dbReference>
<protein>
    <submittedName>
        <fullName evidence="1">DNA internalization-related competence protein ComEC/Rec2</fullName>
    </submittedName>
</protein>
<dbReference type="Gene3D" id="3.60.15.10">
    <property type="entry name" value="Ribonuclease Z/Hydroxyacylglutathione hydrolase-like"/>
    <property type="match status" value="1"/>
</dbReference>
<evidence type="ECO:0000313" key="2">
    <source>
        <dbReference type="Proteomes" id="UP000254220"/>
    </source>
</evidence>
<proteinExistence type="predicted"/>
<reference evidence="1 2" key="1">
    <citation type="submission" date="2018-06" db="EMBL/GenBank/DDBJ databases">
        <authorList>
            <consortium name="Pathogen Informatics"/>
            <person name="Doyle S."/>
        </authorList>
    </citation>
    <scope>NUCLEOTIDE SEQUENCE [LARGE SCALE GENOMIC DNA]</scope>
    <source>
        <strain evidence="1 2">NCTC12420</strain>
    </source>
</reference>
<dbReference type="Proteomes" id="UP000254220">
    <property type="component" value="Unassembled WGS sequence"/>
</dbReference>